<sequence length="324" mass="34076">MQRRALLAAPLLAAPFLSSGAYAQGAWHPSRPINIIVPFAAGSGTDAVARVVAQMLSVELGGTPITVENRAGANGTIAATAVMRSPPDGHTLFITTNTTHAANPWLLKRMEYDPVGDFTPISKLGNYVFWLAINPELPARNLQEFLALARARPGTLSYASGNGTGIVAGATIARLGGVEMLHVPYRSTPPAITDVIAGRVSSIVIDLTPSLGHVREGRMRQLGITSAARSALVPEALTLAEQGLNGFDLLSFAAFFGPARLPPEVTATLAAAMQRIGARPEYRTRMADMGFDGGTSTPAELGNFVVQQIAAWGEMIRGAGIEPE</sequence>
<evidence type="ECO:0000256" key="2">
    <source>
        <dbReference type="SAM" id="SignalP"/>
    </source>
</evidence>
<organism evidence="3 4">
    <name type="scientific">Roseococcus pinisoli</name>
    <dbReference type="NCBI Taxonomy" id="2835040"/>
    <lineage>
        <taxon>Bacteria</taxon>
        <taxon>Pseudomonadati</taxon>
        <taxon>Pseudomonadota</taxon>
        <taxon>Alphaproteobacteria</taxon>
        <taxon>Acetobacterales</taxon>
        <taxon>Roseomonadaceae</taxon>
        <taxon>Roseococcus</taxon>
    </lineage>
</organism>
<reference evidence="3 4" key="1">
    <citation type="submission" date="2021-05" db="EMBL/GenBank/DDBJ databases">
        <title>Roseococcus sp. XZZS9, whole genome shotgun sequencing project.</title>
        <authorList>
            <person name="Zhao G."/>
            <person name="Shen L."/>
        </authorList>
    </citation>
    <scope>NUCLEOTIDE SEQUENCE [LARGE SCALE GENOMIC DNA]</scope>
    <source>
        <strain evidence="3 4">XZZS9</strain>
    </source>
</reference>
<protein>
    <submittedName>
        <fullName evidence="3">Tripartite tricarboxylate transporter substrate binding protein</fullName>
    </submittedName>
</protein>
<accession>A0ABS5QC47</accession>
<dbReference type="InterPro" id="IPR042100">
    <property type="entry name" value="Bug_dom1"/>
</dbReference>
<dbReference type="EMBL" id="JAHCDA010000002">
    <property type="protein sequence ID" value="MBS7811249.1"/>
    <property type="molecule type" value="Genomic_DNA"/>
</dbReference>
<feature type="chain" id="PRO_5046937383" evidence="2">
    <location>
        <begin position="24"/>
        <end position="324"/>
    </location>
</feature>
<dbReference type="PANTHER" id="PTHR42928:SF5">
    <property type="entry name" value="BLR1237 PROTEIN"/>
    <property type="match status" value="1"/>
</dbReference>
<dbReference type="CDD" id="cd07012">
    <property type="entry name" value="PBP2_Bug_TTT"/>
    <property type="match status" value="1"/>
</dbReference>
<dbReference type="Gene3D" id="3.40.190.150">
    <property type="entry name" value="Bordetella uptake gene, domain 1"/>
    <property type="match status" value="1"/>
</dbReference>
<proteinExistence type="inferred from homology"/>
<dbReference type="PANTHER" id="PTHR42928">
    <property type="entry name" value="TRICARBOXYLATE-BINDING PROTEIN"/>
    <property type="match status" value="1"/>
</dbReference>
<dbReference type="InterPro" id="IPR005064">
    <property type="entry name" value="BUG"/>
</dbReference>
<keyword evidence="2" id="KW-0732">Signal</keyword>
<dbReference type="Gene3D" id="3.40.190.10">
    <property type="entry name" value="Periplasmic binding protein-like II"/>
    <property type="match status" value="1"/>
</dbReference>
<evidence type="ECO:0000313" key="4">
    <source>
        <dbReference type="Proteomes" id="UP000766336"/>
    </source>
</evidence>
<gene>
    <name evidence="3" type="ORF">KHU32_09895</name>
</gene>
<feature type="signal peptide" evidence="2">
    <location>
        <begin position="1"/>
        <end position="23"/>
    </location>
</feature>
<evidence type="ECO:0000256" key="1">
    <source>
        <dbReference type="ARBA" id="ARBA00006987"/>
    </source>
</evidence>
<name>A0ABS5QC47_9PROT</name>
<dbReference type="Pfam" id="PF03401">
    <property type="entry name" value="TctC"/>
    <property type="match status" value="1"/>
</dbReference>
<comment type="similarity">
    <text evidence="1">Belongs to the UPF0065 (bug) family.</text>
</comment>
<keyword evidence="4" id="KW-1185">Reference proteome</keyword>
<dbReference type="RefSeq" id="WP_213669938.1">
    <property type="nucleotide sequence ID" value="NZ_JAHCDA010000002.1"/>
</dbReference>
<evidence type="ECO:0000313" key="3">
    <source>
        <dbReference type="EMBL" id="MBS7811249.1"/>
    </source>
</evidence>
<comment type="caution">
    <text evidence="3">The sequence shown here is derived from an EMBL/GenBank/DDBJ whole genome shotgun (WGS) entry which is preliminary data.</text>
</comment>
<dbReference type="PIRSF" id="PIRSF017082">
    <property type="entry name" value="YflP"/>
    <property type="match status" value="1"/>
</dbReference>
<dbReference type="Proteomes" id="UP000766336">
    <property type="component" value="Unassembled WGS sequence"/>
</dbReference>